<protein>
    <submittedName>
        <fullName evidence="2">Serine hydrolase</fullName>
        <ecNumber evidence="2">3.-.-.-</ecNumber>
    </submittedName>
</protein>
<dbReference type="GO" id="GO:0016787">
    <property type="term" value="F:hydrolase activity"/>
    <property type="evidence" value="ECO:0007669"/>
    <property type="project" value="UniProtKB-KW"/>
</dbReference>
<dbReference type="EC" id="3.-.-.-" evidence="2"/>
<dbReference type="RefSeq" id="WP_346755990.1">
    <property type="nucleotide sequence ID" value="NZ_JAUJEB010000001.1"/>
</dbReference>
<dbReference type="Proteomes" id="UP001172083">
    <property type="component" value="Unassembled WGS sequence"/>
</dbReference>
<dbReference type="InterPro" id="IPR001466">
    <property type="entry name" value="Beta-lactam-related"/>
</dbReference>
<organism evidence="2 3">
    <name type="scientific">Agaribacillus aureus</name>
    <dbReference type="NCBI Taxonomy" id="3051825"/>
    <lineage>
        <taxon>Bacteria</taxon>
        <taxon>Pseudomonadati</taxon>
        <taxon>Bacteroidota</taxon>
        <taxon>Cytophagia</taxon>
        <taxon>Cytophagales</taxon>
        <taxon>Splendidivirgaceae</taxon>
        <taxon>Agaribacillus</taxon>
    </lineage>
</organism>
<proteinExistence type="predicted"/>
<gene>
    <name evidence="2" type="ORF">QQ020_01270</name>
</gene>
<keyword evidence="3" id="KW-1185">Reference proteome</keyword>
<accession>A0ABT8L0Q2</accession>
<dbReference type="PANTHER" id="PTHR43283:SF7">
    <property type="entry name" value="BETA-LACTAMASE-RELATED DOMAIN-CONTAINING PROTEIN"/>
    <property type="match status" value="1"/>
</dbReference>
<keyword evidence="2" id="KW-0378">Hydrolase</keyword>
<reference evidence="2" key="1">
    <citation type="submission" date="2023-06" db="EMBL/GenBank/DDBJ databases">
        <title>Genomic of Agaribacillus aureum.</title>
        <authorList>
            <person name="Wang G."/>
        </authorList>
    </citation>
    <scope>NUCLEOTIDE SEQUENCE</scope>
    <source>
        <strain evidence="2">BMA12</strain>
    </source>
</reference>
<dbReference type="InterPro" id="IPR050789">
    <property type="entry name" value="Diverse_Enzym_Activities"/>
</dbReference>
<dbReference type="Pfam" id="PF00144">
    <property type="entry name" value="Beta-lactamase"/>
    <property type="match status" value="1"/>
</dbReference>
<dbReference type="EMBL" id="JAUJEB010000001">
    <property type="protein sequence ID" value="MDN5210647.1"/>
    <property type="molecule type" value="Genomic_DNA"/>
</dbReference>
<dbReference type="InterPro" id="IPR012338">
    <property type="entry name" value="Beta-lactam/transpept-like"/>
</dbReference>
<sequence length="364" mass="41631">MNTKLLLLIGCLLTTSFLQAQNAYRYNEPFLFNDGWITNNIESHDIDSQLIYAMLKKMGQNENHNIHSLLLVKNNELILEEYFLHYNPEKLHDLRSSTKSITSLLVGIAVDKGFIKSIDDPIFKYLPRKKHQVYLKGEKRKITIRHLLTMSSGLDCNDWEKKSPGQEDKMYKKKDWIEHVLNLSTINEPGEKTAYCTGGVVLLGQVIAAATGQNYDDFARKYLFEPLQISNYRWRYFNQNKNVDAGGHLFLTPRDMAKIGQLVLNNGLWHGKKIVSESWVKNSTSSQTSLGGVNFGYLWWNVDLQYKADPINTIFASGNGGQYIFIIPKLDLVCVFTGGNYNSEKDKLPFYLIQNSILPAISFP</sequence>
<evidence type="ECO:0000313" key="3">
    <source>
        <dbReference type="Proteomes" id="UP001172083"/>
    </source>
</evidence>
<evidence type="ECO:0000313" key="2">
    <source>
        <dbReference type="EMBL" id="MDN5210647.1"/>
    </source>
</evidence>
<feature type="domain" description="Beta-lactamase-related" evidence="1">
    <location>
        <begin position="68"/>
        <end position="336"/>
    </location>
</feature>
<name>A0ABT8L0Q2_9BACT</name>
<comment type="caution">
    <text evidence="2">The sequence shown here is derived from an EMBL/GenBank/DDBJ whole genome shotgun (WGS) entry which is preliminary data.</text>
</comment>
<evidence type="ECO:0000259" key="1">
    <source>
        <dbReference type="Pfam" id="PF00144"/>
    </source>
</evidence>
<dbReference type="PANTHER" id="PTHR43283">
    <property type="entry name" value="BETA-LACTAMASE-RELATED"/>
    <property type="match status" value="1"/>
</dbReference>
<dbReference type="Gene3D" id="3.40.710.10">
    <property type="entry name" value="DD-peptidase/beta-lactamase superfamily"/>
    <property type="match status" value="1"/>
</dbReference>
<dbReference type="SUPFAM" id="SSF56601">
    <property type="entry name" value="beta-lactamase/transpeptidase-like"/>
    <property type="match status" value="1"/>
</dbReference>